<dbReference type="Proteomes" id="UP000182241">
    <property type="component" value="Unassembled WGS sequence"/>
</dbReference>
<dbReference type="Gene3D" id="3.40.50.2300">
    <property type="match status" value="1"/>
</dbReference>
<organism evidence="3 4">
    <name type="scientific">Tsukamurella tyrosinosolvens</name>
    <dbReference type="NCBI Taxonomy" id="57704"/>
    <lineage>
        <taxon>Bacteria</taxon>
        <taxon>Bacillati</taxon>
        <taxon>Actinomycetota</taxon>
        <taxon>Actinomycetes</taxon>
        <taxon>Mycobacteriales</taxon>
        <taxon>Tsukamurellaceae</taxon>
        <taxon>Tsukamurella</taxon>
    </lineage>
</organism>
<gene>
    <name evidence="3" type="ORF">SAMN04489793_0167</name>
</gene>
<keyword evidence="1" id="KW-0059">Arsenical resistance</keyword>
<reference evidence="4" key="1">
    <citation type="submission" date="2016-10" db="EMBL/GenBank/DDBJ databases">
        <authorList>
            <person name="Varghese N."/>
            <person name="Submissions S."/>
        </authorList>
    </citation>
    <scope>NUCLEOTIDE SEQUENCE [LARGE SCALE GENOMIC DNA]</scope>
    <source>
        <strain evidence="4">DSM 44234</strain>
    </source>
</reference>
<evidence type="ECO:0000313" key="3">
    <source>
        <dbReference type="EMBL" id="SEB30900.1"/>
    </source>
</evidence>
<protein>
    <submittedName>
        <fullName evidence="3">Arsenate-mycothiol transferase</fullName>
    </submittedName>
</protein>
<dbReference type="InterPro" id="IPR023485">
    <property type="entry name" value="Ptyr_pPase"/>
</dbReference>
<accession>A0A1H4IAE4</accession>
<proteinExistence type="predicted"/>
<feature type="domain" description="Phosphotyrosine protein phosphatase I" evidence="2">
    <location>
        <begin position="15"/>
        <end position="143"/>
    </location>
</feature>
<dbReference type="Pfam" id="PF01451">
    <property type="entry name" value="LMWPc"/>
    <property type="match status" value="1"/>
</dbReference>
<evidence type="ECO:0000259" key="2">
    <source>
        <dbReference type="SMART" id="SM00226"/>
    </source>
</evidence>
<dbReference type="SUPFAM" id="SSF52788">
    <property type="entry name" value="Phosphotyrosine protein phosphatases I"/>
    <property type="match status" value="1"/>
</dbReference>
<dbReference type="SMART" id="SM00226">
    <property type="entry name" value="LMWPc"/>
    <property type="match status" value="1"/>
</dbReference>
<dbReference type="AlphaFoldDB" id="A0A1H4IAE4"/>
<dbReference type="GO" id="GO:0016740">
    <property type="term" value="F:transferase activity"/>
    <property type="evidence" value="ECO:0007669"/>
    <property type="project" value="UniProtKB-KW"/>
</dbReference>
<dbReference type="RefSeq" id="WP_068740136.1">
    <property type="nucleotide sequence ID" value="NZ_FNSA01000001.1"/>
</dbReference>
<dbReference type="PANTHER" id="PTHR43428:SF1">
    <property type="entry name" value="ARSENATE REDUCTASE"/>
    <property type="match status" value="1"/>
</dbReference>
<dbReference type="STRING" id="57704.SAMN04489793_0167"/>
<dbReference type="PANTHER" id="PTHR43428">
    <property type="entry name" value="ARSENATE REDUCTASE"/>
    <property type="match status" value="1"/>
</dbReference>
<keyword evidence="4" id="KW-1185">Reference proteome</keyword>
<name>A0A1H4IAE4_TSUTY</name>
<evidence type="ECO:0000313" key="4">
    <source>
        <dbReference type="Proteomes" id="UP000182241"/>
    </source>
</evidence>
<sequence length="147" mass="15314">MSDNTITADTESATPSVLFVCVKNGGKSQMAAGLMRKTVGDAVEVHSAGTKPGSVVNSLSAESLAEVGVDITGETPKPIDPALLARVDLVVTLGREAVVDTPDGVALVNWDTDEPSERGIDGIERMRLVRDDIAARVTALAAELTTR</sequence>
<evidence type="ECO:0000256" key="1">
    <source>
        <dbReference type="ARBA" id="ARBA00022849"/>
    </source>
</evidence>
<dbReference type="InterPro" id="IPR036196">
    <property type="entry name" value="Ptyr_pPase_sf"/>
</dbReference>
<keyword evidence="3" id="KW-0808">Transferase</keyword>
<dbReference type="GO" id="GO:0046685">
    <property type="term" value="P:response to arsenic-containing substance"/>
    <property type="evidence" value="ECO:0007669"/>
    <property type="project" value="UniProtKB-KW"/>
</dbReference>
<dbReference type="EMBL" id="FNSA01000001">
    <property type="protein sequence ID" value="SEB30900.1"/>
    <property type="molecule type" value="Genomic_DNA"/>
</dbReference>